<evidence type="ECO:0000256" key="10">
    <source>
        <dbReference type="ARBA" id="ARBA00023136"/>
    </source>
</evidence>
<dbReference type="Pfam" id="PF07715">
    <property type="entry name" value="Plug"/>
    <property type="match status" value="1"/>
</dbReference>
<evidence type="ECO:0000256" key="4">
    <source>
        <dbReference type="ARBA" id="ARBA00022496"/>
    </source>
</evidence>
<feature type="domain" description="TonB-dependent receptor plug" evidence="15">
    <location>
        <begin position="102"/>
        <end position="211"/>
    </location>
</feature>
<protein>
    <submittedName>
        <fullName evidence="16">TonB-dependent receptor plug domain-containing protein</fullName>
    </submittedName>
</protein>
<dbReference type="Gene3D" id="2.170.130.10">
    <property type="entry name" value="TonB-dependent receptor, plug domain"/>
    <property type="match status" value="1"/>
</dbReference>
<evidence type="ECO:0000256" key="5">
    <source>
        <dbReference type="ARBA" id="ARBA00022692"/>
    </source>
</evidence>
<dbReference type="Pfam" id="PF00593">
    <property type="entry name" value="TonB_dep_Rec_b-barrel"/>
    <property type="match status" value="1"/>
</dbReference>
<keyword evidence="10 12" id="KW-0472">Membrane</keyword>
<dbReference type="Proteomes" id="UP000321933">
    <property type="component" value="Unassembled WGS sequence"/>
</dbReference>
<keyword evidence="9 13" id="KW-0798">TonB box</keyword>
<comment type="caution">
    <text evidence="16">The sequence shown here is derived from an EMBL/GenBank/DDBJ whole genome shotgun (WGS) entry which is preliminary data.</text>
</comment>
<dbReference type="InterPro" id="IPR000531">
    <property type="entry name" value="Beta-barrel_TonB"/>
</dbReference>
<keyword evidence="6" id="KW-0732">Signal</keyword>
<dbReference type="InterPro" id="IPR039426">
    <property type="entry name" value="TonB-dep_rcpt-like"/>
</dbReference>
<dbReference type="Gene3D" id="2.40.170.20">
    <property type="entry name" value="TonB-dependent receptor, beta-barrel domain"/>
    <property type="match status" value="1"/>
</dbReference>
<evidence type="ECO:0000313" key="16">
    <source>
        <dbReference type="EMBL" id="TXS89195.1"/>
    </source>
</evidence>
<keyword evidence="11 12" id="KW-0998">Cell outer membrane</keyword>
<accession>A0A5C8ZLZ4</accession>
<comment type="subcellular location">
    <subcellularLocation>
        <location evidence="1 12">Cell outer membrane</location>
        <topology evidence="1 12">Multi-pass membrane protein</topology>
    </subcellularLocation>
</comment>
<organism evidence="16 17">
    <name type="scientific">Parahaliea aestuarii</name>
    <dbReference type="NCBI Taxonomy" id="1852021"/>
    <lineage>
        <taxon>Bacteria</taxon>
        <taxon>Pseudomonadati</taxon>
        <taxon>Pseudomonadota</taxon>
        <taxon>Gammaproteobacteria</taxon>
        <taxon>Cellvibrionales</taxon>
        <taxon>Halieaceae</taxon>
        <taxon>Parahaliea</taxon>
    </lineage>
</organism>
<keyword evidence="2 12" id="KW-0813">Transport</keyword>
<evidence type="ECO:0000259" key="14">
    <source>
        <dbReference type="Pfam" id="PF00593"/>
    </source>
</evidence>
<dbReference type="OrthoDB" id="7386960at2"/>
<evidence type="ECO:0000256" key="6">
    <source>
        <dbReference type="ARBA" id="ARBA00022729"/>
    </source>
</evidence>
<keyword evidence="16" id="KW-0675">Receptor</keyword>
<sequence>MAAPVHRSVRSPSCSCNAVCVDCPSRSALALRGHFIAITSRGISVIDATLRRHPPAIAIGAALCAGALLPDAALAQGGATSARLEEVIVTGRAGAGQLNRAEASFAVSSLSADDLSKNNPLSVADVFKAVPGFWVESSGGEGSNNIRTRGIPRDGYSSISLQENGLAIQHDGGLGYLNADQSFRLDETIARVEVVRGGPSAIFASNAPGGVANFITRRSYDAPEAVLKYEAGDYGHNRIDGYYGLPLGEDMFVGVGGFYRKNDGIRDPGFTANDGGQIRFSFGKQWDNGELFLDLKHIDDKVAFLLPIPLTFDGDGDVAGVPGFDPNYGTLAGPEVEHNTYRNLGNGYDFDLSDGTHTELTQFTASLDFALGDWNVHNSFRYRQSDILRNGLFPTGGIESAADRLDSYRQALAGQLPAGSDLEIRFTNHPDQAFDVANNAGNGLVLNGNLLSVQVPLDEVINDFRLSRAFELGSQTHDVSFGLYYADYDYEYVRYMATAMFEVHDQARLLDVVAVNNGQDVLDITENGILRYGSLYDNVEGTGETIALYASDEWQITDALRVDAGLRYEMIDLGGSVEGKTVVDLEQTAALADDQFITGNGVYTPIDEEYDELAWTIGLNYQFSDSFGAFARYTDSFRTPNASDYNGDATRTDLKVEPISMAETGIKFASDMVEIYATAFYTEFDNIRFTDNVFDNTTNQYTSRTAYGDTQTVGLELETYSYFNDYVDMSLVVTWQDADYNTFAFTELQDGEPVTVDFGGNQLIRVPELSIRAVPGVNLIQGRLRAELELEYFDDRYADVANSVVLPDYLTVGAVLRYQVTDNLSLQVNGKNLTNEIGLTEGNPRAGQFISGDAGSEFYLARPILGRSYTASIYYAF</sequence>
<evidence type="ECO:0000256" key="9">
    <source>
        <dbReference type="ARBA" id="ARBA00023077"/>
    </source>
</evidence>
<dbReference type="GO" id="GO:0015344">
    <property type="term" value="F:siderophore uptake transmembrane transporter activity"/>
    <property type="evidence" value="ECO:0007669"/>
    <property type="project" value="TreeGrafter"/>
</dbReference>
<evidence type="ECO:0000256" key="1">
    <source>
        <dbReference type="ARBA" id="ARBA00004571"/>
    </source>
</evidence>
<dbReference type="InterPro" id="IPR036942">
    <property type="entry name" value="Beta-barrel_TonB_sf"/>
</dbReference>
<evidence type="ECO:0000256" key="2">
    <source>
        <dbReference type="ARBA" id="ARBA00022448"/>
    </source>
</evidence>
<evidence type="ECO:0000256" key="12">
    <source>
        <dbReference type="PROSITE-ProRule" id="PRU01360"/>
    </source>
</evidence>
<dbReference type="PROSITE" id="PS52016">
    <property type="entry name" value="TONB_DEPENDENT_REC_3"/>
    <property type="match status" value="1"/>
</dbReference>
<keyword evidence="4" id="KW-0410">Iron transport</keyword>
<evidence type="ECO:0000256" key="11">
    <source>
        <dbReference type="ARBA" id="ARBA00023237"/>
    </source>
</evidence>
<evidence type="ECO:0000313" key="17">
    <source>
        <dbReference type="Proteomes" id="UP000321933"/>
    </source>
</evidence>
<keyword evidence="7" id="KW-0408">Iron</keyword>
<keyword evidence="17" id="KW-1185">Reference proteome</keyword>
<feature type="domain" description="TonB-dependent receptor-like beta-barrel" evidence="14">
    <location>
        <begin position="324"/>
        <end position="833"/>
    </location>
</feature>
<reference evidence="16 17" key="1">
    <citation type="submission" date="2019-08" db="EMBL/GenBank/DDBJ databases">
        <title>Parahaliea maris sp. nov., isolated from the surface seawater.</title>
        <authorList>
            <person name="Liu Y."/>
        </authorList>
    </citation>
    <scope>NUCLEOTIDE SEQUENCE [LARGE SCALE GENOMIC DNA]</scope>
    <source>
        <strain evidence="16 17">S2-26</strain>
    </source>
</reference>
<dbReference type="AlphaFoldDB" id="A0A5C8ZLZ4"/>
<name>A0A5C8ZLZ4_9GAMM</name>
<dbReference type="SUPFAM" id="SSF56935">
    <property type="entry name" value="Porins"/>
    <property type="match status" value="1"/>
</dbReference>
<proteinExistence type="inferred from homology"/>
<dbReference type="EMBL" id="VRYZ01000010">
    <property type="protein sequence ID" value="TXS89195.1"/>
    <property type="molecule type" value="Genomic_DNA"/>
</dbReference>
<evidence type="ECO:0000256" key="8">
    <source>
        <dbReference type="ARBA" id="ARBA00023065"/>
    </source>
</evidence>
<dbReference type="InterPro" id="IPR012910">
    <property type="entry name" value="Plug_dom"/>
</dbReference>
<dbReference type="InterPro" id="IPR037066">
    <property type="entry name" value="Plug_dom_sf"/>
</dbReference>
<comment type="similarity">
    <text evidence="12 13">Belongs to the TonB-dependent receptor family.</text>
</comment>
<keyword evidence="3 12" id="KW-1134">Transmembrane beta strand</keyword>
<evidence type="ECO:0000256" key="3">
    <source>
        <dbReference type="ARBA" id="ARBA00022452"/>
    </source>
</evidence>
<keyword evidence="8" id="KW-0406">Ion transport</keyword>
<dbReference type="GO" id="GO:0009279">
    <property type="term" value="C:cell outer membrane"/>
    <property type="evidence" value="ECO:0007669"/>
    <property type="project" value="UniProtKB-SubCell"/>
</dbReference>
<evidence type="ECO:0000256" key="7">
    <source>
        <dbReference type="ARBA" id="ARBA00023004"/>
    </source>
</evidence>
<evidence type="ECO:0000256" key="13">
    <source>
        <dbReference type="RuleBase" id="RU003357"/>
    </source>
</evidence>
<dbReference type="PANTHER" id="PTHR32552">
    <property type="entry name" value="FERRICHROME IRON RECEPTOR-RELATED"/>
    <property type="match status" value="1"/>
</dbReference>
<keyword evidence="5 12" id="KW-0812">Transmembrane</keyword>
<gene>
    <name evidence="16" type="ORF">FVW59_18915</name>
</gene>
<evidence type="ECO:0000259" key="15">
    <source>
        <dbReference type="Pfam" id="PF07715"/>
    </source>
</evidence>
<dbReference type="PANTHER" id="PTHR32552:SF89">
    <property type="entry name" value="CATECHOLATE SIDEROPHORE RECEPTOR FIU"/>
    <property type="match status" value="1"/>
</dbReference>